<dbReference type="InterPro" id="IPR003651">
    <property type="entry name" value="Endonuclease3_FeS-loop_motif"/>
</dbReference>
<evidence type="ECO:0000256" key="14">
    <source>
        <dbReference type="ARBA" id="ARBA00023295"/>
    </source>
</evidence>
<proteinExistence type="inferred from homology"/>
<dbReference type="InterPro" id="IPR011257">
    <property type="entry name" value="DNA_glycosylase"/>
</dbReference>
<dbReference type="EMBL" id="JACAZE010000013">
    <property type="protein sequence ID" value="KAF7300697.1"/>
    <property type="molecule type" value="Genomic_DNA"/>
</dbReference>
<dbReference type="SUPFAM" id="SSF46565">
    <property type="entry name" value="Chaperone J-domain"/>
    <property type="match status" value="1"/>
</dbReference>
<evidence type="ECO:0000256" key="12">
    <source>
        <dbReference type="ARBA" id="ARBA00023186"/>
    </source>
</evidence>
<dbReference type="GO" id="GO:0000701">
    <property type="term" value="F:purine-specific mismatch base pair DNA N-glycosylase activity"/>
    <property type="evidence" value="ECO:0007669"/>
    <property type="project" value="UniProtKB-EC"/>
</dbReference>
<dbReference type="InterPro" id="IPR055225">
    <property type="entry name" value="DNAJC11-like_beta-barrel"/>
</dbReference>
<dbReference type="InterPro" id="IPR023170">
    <property type="entry name" value="HhH_base_excis_C"/>
</dbReference>
<feature type="compositionally biased region" description="Basic residues" evidence="15">
    <location>
        <begin position="23"/>
        <end position="32"/>
    </location>
</feature>
<dbReference type="InterPro" id="IPR001623">
    <property type="entry name" value="DnaJ_domain"/>
</dbReference>
<comment type="catalytic activity">
    <reaction evidence="1">
        <text>Hydrolyzes free adenine bases from 7,8-dihydro-8-oxoguanine:adenine mismatched double-stranded DNA, leaving an apurinic site.</text>
        <dbReference type="EC" id="3.2.2.31"/>
    </reaction>
</comment>
<dbReference type="InterPro" id="IPR036869">
    <property type="entry name" value="J_dom_sf"/>
</dbReference>
<dbReference type="CDD" id="cd00056">
    <property type="entry name" value="ENDO3c"/>
    <property type="match status" value="1"/>
</dbReference>
<evidence type="ECO:0000256" key="15">
    <source>
        <dbReference type="SAM" id="MobiDB-lite"/>
    </source>
</evidence>
<organism evidence="17 18">
    <name type="scientific">Mycena chlorophos</name>
    <name type="common">Agaric fungus</name>
    <name type="synonym">Agaricus chlorophos</name>
    <dbReference type="NCBI Taxonomy" id="658473"/>
    <lineage>
        <taxon>Eukaryota</taxon>
        <taxon>Fungi</taxon>
        <taxon>Dikarya</taxon>
        <taxon>Basidiomycota</taxon>
        <taxon>Agaricomycotina</taxon>
        <taxon>Agaricomycetes</taxon>
        <taxon>Agaricomycetidae</taxon>
        <taxon>Agaricales</taxon>
        <taxon>Marasmiineae</taxon>
        <taxon>Mycenaceae</taxon>
        <taxon>Mycena</taxon>
    </lineage>
</organism>
<dbReference type="Pfam" id="PF14815">
    <property type="entry name" value="NUDIX_4"/>
    <property type="match status" value="1"/>
</dbReference>
<dbReference type="GO" id="GO:0006285">
    <property type="term" value="P:base-excision repair, AP site formation"/>
    <property type="evidence" value="ECO:0007669"/>
    <property type="project" value="UniProtKB-ARBA"/>
</dbReference>
<dbReference type="GO" id="GO:0051539">
    <property type="term" value="F:4 iron, 4 sulfur cluster binding"/>
    <property type="evidence" value="ECO:0007669"/>
    <property type="project" value="UniProtKB-KW"/>
</dbReference>
<keyword evidence="14" id="KW-0326">Glycosidase</keyword>
<dbReference type="Gene3D" id="3.90.79.10">
    <property type="entry name" value="Nucleoside Triphosphate Pyrophosphohydrolase"/>
    <property type="match status" value="1"/>
</dbReference>
<dbReference type="InterPro" id="IPR015797">
    <property type="entry name" value="NUDIX_hydrolase-like_dom_sf"/>
</dbReference>
<evidence type="ECO:0000256" key="10">
    <source>
        <dbReference type="ARBA" id="ARBA00023004"/>
    </source>
</evidence>
<dbReference type="PROSITE" id="PS50076">
    <property type="entry name" value="DNAJ_2"/>
    <property type="match status" value="1"/>
</dbReference>
<evidence type="ECO:0000256" key="4">
    <source>
        <dbReference type="ARBA" id="ARBA00012045"/>
    </source>
</evidence>
<accession>A0A8H6SKV3</accession>
<dbReference type="Pfam" id="PF22774">
    <property type="entry name" value="DNAJC11_beta-barrel"/>
    <property type="match status" value="1"/>
</dbReference>
<protein>
    <recommendedName>
        <fullName evidence="5">Adenine DNA glycosylase</fullName>
        <ecNumber evidence="4">3.2.2.31</ecNumber>
    </recommendedName>
</protein>
<keyword evidence="18" id="KW-1185">Reference proteome</keyword>
<dbReference type="InterPro" id="IPR044298">
    <property type="entry name" value="MIG/MutY"/>
</dbReference>
<evidence type="ECO:0000256" key="7">
    <source>
        <dbReference type="ARBA" id="ARBA00022723"/>
    </source>
</evidence>
<feature type="region of interest" description="Disordered" evidence="15">
    <location>
        <begin position="1"/>
        <end position="51"/>
    </location>
</feature>
<reference evidence="17" key="1">
    <citation type="submission" date="2020-05" db="EMBL/GenBank/DDBJ databases">
        <title>Mycena genomes resolve the evolution of fungal bioluminescence.</title>
        <authorList>
            <person name="Tsai I.J."/>
        </authorList>
    </citation>
    <scope>NUCLEOTIDE SEQUENCE</scope>
    <source>
        <strain evidence="17">110903Hualien_Pintung</strain>
    </source>
</reference>
<feature type="domain" description="J" evidence="16">
    <location>
        <begin position="508"/>
        <end position="577"/>
    </location>
</feature>
<dbReference type="Gene3D" id="1.10.287.110">
    <property type="entry name" value="DnaJ domain"/>
    <property type="match status" value="1"/>
</dbReference>
<dbReference type="GO" id="GO:0032357">
    <property type="term" value="F:oxidized purine DNA binding"/>
    <property type="evidence" value="ECO:0007669"/>
    <property type="project" value="TreeGrafter"/>
</dbReference>
<dbReference type="GO" id="GO:0046872">
    <property type="term" value="F:metal ion binding"/>
    <property type="evidence" value="ECO:0007669"/>
    <property type="project" value="UniProtKB-KW"/>
</dbReference>
<dbReference type="InterPro" id="IPR024586">
    <property type="entry name" value="DnaJ-like_C11_C"/>
</dbReference>
<evidence type="ECO:0000256" key="1">
    <source>
        <dbReference type="ARBA" id="ARBA00000843"/>
    </source>
</evidence>
<keyword evidence="6" id="KW-0004">4Fe-4S</keyword>
<evidence type="ECO:0000256" key="8">
    <source>
        <dbReference type="ARBA" id="ARBA00022763"/>
    </source>
</evidence>
<keyword evidence="7" id="KW-0479">Metal-binding</keyword>
<dbReference type="Proteomes" id="UP000613580">
    <property type="component" value="Unassembled WGS sequence"/>
</dbReference>
<dbReference type="InterPro" id="IPR029119">
    <property type="entry name" value="MutY_C"/>
</dbReference>
<dbReference type="Pfam" id="PF11875">
    <property type="entry name" value="DnaJ-like_C11_C"/>
    <property type="match status" value="1"/>
</dbReference>
<dbReference type="OrthoDB" id="10248838at2759"/>
<dbReference type="SUPFAM" id="SSF48150">
    <property type="entry name" value="DNA-glycosylase"/>
    <property type="match status" value="1"/>
</dbReference>
<evidence type="ECO:0000313" key="18">
    <source>
        <dbReference type="Proteomes" id="UP000613580"/>
    </source>
</evidence>
<keyword evidence="10" id="KW-0408">Iron</keyword>
<gene>
    <name evidence="17" type="ORF">HMN09_00955400</name>
</gene>
<comment type="similarity">
    <text evidence="3">Belongs to the Nth/MutY family.</text>
</comment>
<keyword evidence="13" id="KW-0234">DNA repair</keyword>
<dbReference type="SMART" id="SM00271">
    <property type="entry name" value="DnaJ"/>
    <property type="match status" value="1"/>
</dbReference>
<evidence type="ECO:0000256" key="5">
    <source>
        <dbReference type="ARBA" id="ARBA00022023"/>
    </source>
</evidence>
<comment type="cofactor">
    <cofactor evidence="2">
        <name>[4Fe-4S] cluster</name>
        <dbReference type="ChEBI" id="CHEBI:49883"/>
    </cofactor>
</comment>
<dbReference type="InterPro" id="IPR003265">
    <property type="entry name" value="HhH-GPD_domain"/>
</dbReference>
<dbReference type="Pfam" id="PF00226">
    <property type="entry name" value="DnaJ"/>
    <property type="match status" value="1"/>
</dbReference>
<dbReference type="Gene3D" id="1.10.340.30">
    <property type="entry name" value="Hypothetical protein, domain 2"/>
    <property type="match status" value="1"/>
</dbReference>
<keyword evidence="8" id="KW-0227">DNA damage</keyword>
<name>A0A8H6SKV3_MYCCL</name>
<dbReference type="PROSITE" id="PS01155">
    <property type="entry name" value="ENDONUCLEASE_III_2"/>
    <property type="match status" value="1"/>
</dbReference>
<evidence type="ECO:0000313" key="17">
    <source>
        <dbReference type="EMBL" id="KAF7300697.1"/>
    </source>
</evidence>
<dbReference type="SMART" id="SM00525">
    <property type="entry name" value="FES"/>
    <property type="match status" value="1"/>
</dbReference>
<dbReference type="GO" id="GO:0006298">
    <property type="term" value="P:mismatch repair"/>
    <property type="evidence" value="ECO:0007669"/>
    <property type="project" value="TreeGrafter"/>
</dbReference>
<dbReference type="AlphaFoldDB" id="A0A8H6SKV3"/>
<dbReference type="CDD" id="cd06257">
    <property type="entry name" value="DnaJ"/>
    <property type="match status" value="1"/>
</dbReference>
<evidence type="ECO:0000256" key="2">
    <source>
        <dbReference type="ARBA" id="ARBA00001966"/>
    </source>
</evidence>
<dbReference type="SMART" id="SM00478">
    <property type="entry name" value="ENDO3c"/>
    <property type="match status" value="1"/>
</dbReference>
<dbReference type="Pfam" id="PF00730">
    <property type="entry name" value="HhH-GPD"/>
    <property type="match status" value="1"/>
</dbReference>
<dbReference type="PANTHER" id="PTHR42944:SF1">
    <property type="entry name" value="ADENINE DNA GLYCOSYLASE"/>
    <property type="match status" value="1"/>
</dbReference>
<evidence type="ECO:0000256" key="6">
    <source>
        <dbReference type="ARBA" id="ARBA00022485"/>
    </source>
</evidence>
<dbReference type="InterPro" id="IPR004036">
    <property type="entry name" value="Endonuclease-III-like_CS2"/>
</dbReference>
<evidence type="ECO:0000256" key="13">
    <source>
        <dbReference type="ARBA" id="ARBA00023204"/>
    </source>
</evidence>
<evidence type="ECO:0000256" key="9">
    <source>
        <dbReference type="ARBA" id="ARBA00022801"/>
    </source>
</evidence>
<dbReference type="EC" id="3.2.2.31" evidence="4"/>
<keyword evidence="9" id="KW-0378">Hydrolase</keyword>
<evidence type="ECO:0000259" key="16">
    <source>
        <dbReference type="PROSITE" id="PS50076"/>
    </source>
</evidence>
<dbReference type="PRINTS" id="PR00625">
    <property type="entry name" value="JDOMAIN"/>
</dbReference>
<keyword evidence="12" id="KW-0143">Chaperone</keyword>
<dbReference type="FunFam" id="1.10.340.30:FF:000002">
    <property type="entry name" value="Adenine DNA glycosylase"/>
    <property type="match status" value="1"/>
</dbReference>
<keyword evidence="11" id="KW-0411">Iron-sulfur</keyword>
<dbReference type="GO" id="GO:0034039">
    <property type="term" value="F:8-oxo-7,8-dihydroguanine DNA N-glycosylase activity"/>
    <property type="evidence" value="ECO:0007669"/>
    <property type="project" value="TreeGrafter"/>
</dbReference>
<dbReference type="SUPFAM" id="SSF55811">
    <property type="entry name" value="Nudix"/>
    <property type="match status" value="1"/>
</dbReference>
<evidence type="ECO:0000256" key="3">
    <source>
        <dbReference type="ARBA" id="ARBA00008343"/>
    </source>
</evidence>
<evidence type="ECO:0000256" key="11">
    <source>
        <dbReference type="ARBA" id="ARBA00023014"/>
    </source>
</evidence>
<feature type="compositionally biased region" description="Acidic residues" evidence="15">
    <location>
        <begin position="9"/>
        <end position="18"/>
    </location>
</feature>
<dbReference type="PANTHER" id="PTHR42944">
    <property type="entry name" value="ADENINE DNA GLYCOSYLASE"/>
    <property type="match status" value="1"/>
</dbReference>
<dbReference type="GO" id="GO:0035485">
    <property type="term" value="F:adenine/guanine mispair binding"/>
    <property type="evidence" value="ECO:0007669"/>
    <property type="project" value="TreeGrafter"/>
</dbReference>
<sequence>MAKRKYDSDPDDDEDDDYVSQPRPKRPTKKRTTTSESPHSAAGHAKSTHVINKANIDPIRSSLLRWYATVHDSRSMPWRKAYNPSLGPEERAQRAYEVWISEIMLQQTTVATVIPYYQRWMQKFPTIHELAHASIDNVNALWKGLGYYSRASRLLAGAKKAVEEFDGKLPGNAKDLQAHIPGIGRYSAGAISSIAYGEDAPVLDGNVTRLLSRLLALHAPPKGKATLDILWNAATAMVDGLSAIKPQVQYAGDINQALIELGSTVCKPKDPNCDVCPLQSWCTARTRATRAQSSVEPDIEDLCTLCLPLSEGADVTSYPMRVEKKKAREELDIVCVTEWRKGTDRRFLLMRRPEKGLLAGLDEFPASENVPKSLSTAKQGKVAFSVLPNVLRDVKIKSVKTIGDILHVFSHIKKTYRVQWVRLESTPEPPQPVAVDGIVPPSWIVLDDVGSKNIGTGVAKVWDLFSRLMAGRTLEQHVTAYTRLTAKQCRPRVFAHIEALRMSEDRYALYAVLNLSEFATDQEIHERHRALSLAFHPDKHRSSEENERVATEKFLEVQRAYEVLCDPFLRKVYDSLGPAGLRVNWMENARTRSAAELETVFSELRREWVRSKVDMSVAPRGRATYSVDAISLFEPYMGQDDDPWTTRAMNRLSDVRMLHFTLRHDTQLRINERTTISLAARLARQANGGRGNFIGTLRHQWSPRLSFKATSTFLFPYELGLRGRYEAEQSSASVETSVHPLRSLFPPWVQMSLSRRFSRRADAMQGNLKVYIGHEPQVSISLTSQDPLRGHLNRPSDQYLALLPFGRILQATSFGLVLDSYPKVFAERGLTFTHLSTQLKLSLEYGVDGLAWALTTIWGSQFASLSASLRLSAFGVSLILDGSYMNQGLSIPIILSNHYDATLALWATAVPSAACLALYQHRARKLQRQRRWEISAALRALEPDSPIRRDAEAILAFLKDKARDCRTAEASKGGLVVVEATYGALDPAERDLGLVWDVTIALQVDLFYPNDQRLISVTALVRASQVYISGRQPKSSIQGILDPAPFTLKSLRVHYLFRGRLHYIEIPEYLPLVLPLKAHLVDSG</sequence>
<comment type="caution">
    <text evidence="17">The sequence shown here is derived from an EMBL/GenBank/DDBJ whole genome shotgun (WGS) entry which is preliminary data.</text>
</comment>
<dbReference type="GO" id="GO:0005634">
    <property type="term" value="C:nucleus"/>
    <property type="evidence" value="ECO:0007669"/>
    <property type="project" value="TreeGrafter"/>
</dbReference>
<dbReference type="Gene3D" id="1.10.1670.10">
    <property type="entry name" value="Helix-hairpin-Helix base-excision DNA repair enzymes (C-terminal)"/>
    <property type="match status" value="1"/>
</dbReference>